<protein>
    <submittedName>
        <fullName evidence="1">Uncharacterized protein</fullName>
    </submittedName>
</protein>
<gene>
    <name evidence="1" type="ORF">H0G86_001476</name>
</gene>
<organism evidence="1 2">
    <name type="scientific">Trichoderma simmonsii</name>
    <dbReference type="NCBI Taxonomy" id="1491479"/>
    <lineage>
        <taxon>Eukaryota</taxon>
        <taxon>Fungi</taxon>
        <taxon>Dikarya</taxon>
        <taxon>Ascomycota</taxon>
        <taxon>Pezizomycotina</taxon>
        <taxon>Sordariomycetes</taxon>
        <taxon>Hypocreomycetidae</taxon>
        <taxon>Hypocreales</taxon>
        <taxon>Hypocreaceae</taxon>
        <taxon>Trichoderma</taxon>
    </lineage>
</organism>
<dbReference type="Proteomes" id="UP000826661">
    <property type="component" value="Chromosome I"/>
</dbReference>
<accession>A0A8G0PB85</accession>
<reference evidence="1 2" key="1">
    <citation type="journal article" date="2021" name="BMC Genomics">
        <title>Telomere-to-telomere genome assembly of asparaginase-producing Trichoderma simmonsii.</title>
        <authorList>
            <person name="Chung D."/>
            <person name="Kwon Y.M."/>
            <person name="Yang Y."/>
        </authorList>
    </citation>
    <scope>NUCLEOTIDE SEQUENCE [LARGE SCALE GENOMIC DNA]</scope>
    <source>
        <strain evidence="1 2">GH-Sj1</strain>
    </source>
</reference>
<sequence>MSWKTERNPRDSDPILYSVSSNNVLRFLRDPDFVPAFPSAVSAGEAVPVSYTRVAEPGPEASLNIL</sequence>
<evidence type="ECO:0000313" key="2">
    <source>
        <dbReference type="Proteomes" id="UP000826661"/>
    </source>
</evidence>
<evidence type="ECO:0000313" key="1">
    <source>
        <dbReference type="EMBL" id="QYS94127.1"/>
    </source>
</evidence>
<proteinExistence type="predicted"/>
<dbReference type="EMBL" id="CP075864">
    <property type="protein sequence ID" value="QYS94127.1"/>
    <property type="molecule type" value="Genomic_DNA"/>
</dbReference>
<keyword evidence="2" id="KW-1185">Reference proteome</keyword>
<name>A0A8G0PB85_9HYPO</name>
<dbReference type="AlphaFoldDB" id="A0A8G0PB85"/>